<dbReference type="RefSeq" id="XP_033527397.1">
    <property type="nucleotide sequence ID" value="XM_033662346.1"/>
</dbReference>
<dbReference type="Proteomes" id="UP000799771">
    <property type="component" value="Unassembled WGS sequence"/>
</dbReference>
<dbReference type="AlphaFoldDB" id="A0A6A6AMJ8"/>
<sequence>MPLQPRCSAMQPWSVTGIVPRNTLTTPSHNAQPRICWRRVHRTCINALLSAGVILACLYHHRSLLARSGTVGLEGSYLYSHRQPYLRTRAQYGQT</sequence>
<reference evidence="1" key="1">
    <citation type="journal article" date="2020" name="Stud. Mycol.">
        <title>101 Dothideomycetes genomes: a test case for predicting lifestyles and emergence of pathogens.</title>
        <authorList>
            <person name="Haridas S."/>
            <person name="Albert R."/>
            <person name="Binder M."/>
            <person name="Bloem J."/>
            <person name="Labutti K."/>
            <person name="Salamov A."/>
            <person name="Andreopoulos B."/>
            <person name="Baker S."/>
            <person name="Barry K."/>
            <person name="Bills G."/>
            <person name="Bluhm B."/>
            <person name="Cannon C."/>
            <person name="Castanera R."/>
            <person name="Culley D."/>
            <person name="Daum C."/>
            <person name="Ezra D."/>
            <person name="Gonzalez J."/>
            <person name="Henrissat B."/>
            <person name="Kuo A."/>
            <person name="Liang C."/>
            <person name="Lipzen A."/>
            <person name="Lutzoni F."/>
            <person name="Magnuson J."/>
            <person name="Mondo S."/>
            <person name="Nolan M."/>
            <person name="Ohm R."/>
            <person name="Pangilinan J."/>
            <person name="Park H.-J."/>
            <person name="Ramirez L."/>
            <person name="Alfaro M."/>
            <person name="Sun H."/>
            <person name="Tritt A."/>
            <person name="Yoshinaga Y."/>
            <person name="Zwiers L.-H."/>
            <person name="Turgeon B."/>
            <person name="Goodwin S."/>
            <person name="Spatafora J."/>
            <person name="Crous P."/>
            <person name="Grigoriev I."/>
        </authorList>
    </citation>
    <scope>NUCLEOTIDE SEQUENCE</scope>
    <source>
        <strain evidence="1">CBS 119687</strain>
    </source>
</reference>
<name>A0A6A6AMJ8_9PLEO</name>
<gene>
    <name evidence="1" type="ORF">P153DRAFT_178189</name>
</gene>
<evidence type="ECO:0000313" key="1">
    <source>
        <dbReference type="EMBL" id="KAF2133010.1"/>
    </source>
</evidence>
<proteinExistence type="predicted"/>
<dbReference type="GeneID" id="54402778"/>
<keyword evidence="2" id="KW-1185">Reference proteome</keyword>
<dbReference type="EMBL" id="ML977500">
    <property type="protein sequence ID" value="KAF2133010.1"/>
    <property type="molecule type" value="Genomic_DNA"/>
</dbReference>
<accession>A0A6A6AMJ8</accession>
<protein>
    <submittedName>
        <fullName evidence="1">Uncharacterized protein</fullName>
    </submittedName>
</protein>
<evidence type="ECO:0000313" key="2">
    <source>
        <dbReference type="Proteomes" id="UP000799771"/>
    </source>
</evidence>
<organism evidence="1 2">
    <name type="scientific">Dothidotthia symphoricarpi CBS 119687</name>
    <dbReference type="NCBI Taxonomy" id="1392245"/>
    <lineage>
        <taxon>Eukaryota</taxon>
        <taxon>Fungi</taxon>
        <taxon>Dikarya</taxon>
        <taxon>Ascomycota</taxon>
        <taxon>Pezizomycotina</taxon>
        <taxon>Dothideomycetes</taxon>
        <taxon>Pleosporomycetidae</taxon>
        <taxon>Pleosporales</taxon>
        <taxon>Dothidotthiaceae</taxon>
        <taxon>Dothidotthia</taxon>
    </lineage>
</organism>